<name>M0LWN0_9EURY</name>
<evidence type="ECO:0000313" key="2">
    <source>
        <dbReference type="Proteomes" id="UP000011566"/>
    </source>
</evidence>
<accession>M0LWN0</accession>
<sequence length="75" mass="7926">MNTTLSSTPAAANVTTITVIQENGRHFSTQEVAAGQTSLYLAFPPNQNATLVATNSESSTTIQKTNVRVSSTKLL</sequence>
<gene>
    <name evidence="1" type="ORF">C447_13724</name>
</gene>
<keyword evidence="2" id="KW-1185">Reference proteome</keyword>
<dbReference type="EMBL" id="AOMB01000039">
    <property type="protein sequence ID" value="EMA36774.1"/>
    <property type="molecule type" value="Genomic_DNA"/>
</dbReference>
<protein>
    <submittedName>
        <fullName evidence="1">Uncharacterized protein</fullName>
    </submittedName>
</protein>
<reference evidence="1 2" key="1">
    <citation type="journal article" date="2014" name="PLoS Genet.">
        <title>Phylogenetically driven sequencing of extremely halophilic archaea reveals strategies for static and dynamic osmo-response.</title>
        <authorList>
            <person name="Becker E.A."/>
            <person name="Seitzer P.M."/>
            <person name="Tritt A."/>
            <person name="Larsen D."/>
            <person name="Krusor M."/>
            <person name="Yao A.I."/>
            <person name="Wu D."/>
            <person name="Madern D."/>
            <person name="Eisen J.A."/>
            <person name="Darling A.E."/>
            <person name="Facciotti M.T."/>
        </authorList>
    </citation>
    <scope>NUCLEOTIDE SEQUENCE [LARGE SCALE GENOMIC DNA]</scope>
    <source>
        <strain evidence="1 2">100A6</strain>
    </source>
</reference>
<proteinExistence type="predicted"/>
<dbReference type="PATRIC" id="fig|1132509.6.peg.3202"/>
<dbReference type="Proteomes" id="UP000011566">
    <property type="component" value="Unassembled WGS sequence"/>
</dbReference>
<dbReference type="OrthoDB" id="377451at2157"/>
<organism evidence="1 2">
    <name type="scientific">Halococcus hamelinensis 100A6</name>
    <dbReference type="NCBI Taxonomy" id="1132509"/>
    <lineage>
        <taxon>Archaea</taxon>
        <taxon>Methanobacteriati</taxon>
        <taxon>Methanobacteriota</taxon>
        <taxon>Stenosarchaea group</taxon>
        <taxon>Halobacteria</taxon>
        <taxon>Halobacteriales</taxon>
        <taxon>Halococcaceae</taxon>
        <taxon>Halococcus</taxon>
    </lineage>
</organism>
<evidence type="ECO:0000313" key="1">
    <source>
        <dbReference type="EMBL" id="EMA36774.1"/>
    </source>
</evidence>
<comment type="caution">
    <text evidence="1">The sequence shown here is derived from an EMBL/GenBank/DDBJ whole genome shotgun (WGS) entry which is preliminary data.</text>
</comment>
<dbReference type="AlphaFoldDB" id="M0LWN0"/>